<comment type="subcellular location">
    <subcellularLocation>
        <location evidence="2">Gas vesicle</location>
    </subcellularLocation>
</comment>
<reference evidence="5 6" key="1">
    <citation type="submission" date="2015-08" db="EMBL/GenBank/DDBJ databases">
        <authorList>
            <person name="Babu N.S."/>
            <person name="Beckwith C.J."/>
            <person name="Beseler K.G."/>
            <person name="Brison A."/>
            <person name="Carone J.V."/>
            <person name="Caskin T.P."/>
            <person name="Diamond M."/>
            <person name="Durham M.E."/>
            <person name="Foxe J.M."/>
            <person name="Go M."/>
            <person name="Henderson B.A."/>
            <person name="Jones I.B."/>
            <person name="McGettigan J.A."/>
            <person name="Micheletti S.J."/>
            <person name="Nasrallah M.E."/>
            <person name="Ortiz D."/>
            <person name="Piller C.R."/>
            <person name="Privatt S.R."/>
            <person name="Schneider S.L."/>
            <person name="Sharp S."/>
            <person name="Smith T.C."/>
            <person name="Stanton J.D."/>
            <person name="Ullery H.E."/>
            <person name="Wilson R.J."/>
            <person name="Serrano M.G."/>
            <person name="Buck G."/>
            <person name="Lee V."/>
            <person name="Wang Y."/>
            <person name="Carvalho R."/>
            <person name="Voegtly L."/>
            <person name="Shi R."/>
            <person name="Duckworth R."/>
            <person name="Johnson A."/>
            <person name="Loviza R."/>
            <person name="Walstead R."/>
            <person name="Shah Z."/>
            <person name="Kiflezghi M."/>
            <person name="Wade K."/>
            <person name="Ball S.L."/>
            <person name="Bradley K.W."/>
            <person name="Asai D.J."/>
            <person name="Bowman C.A."/>
            <person name="Russell D.A."/>
            <person name="Pope W.H."/>
            <person name="Jacobs-Sera D."/>
            <person name="Hendrix R.W."/>
            <person name="Hatfull G.F."/>
        </authorList>
    </citation>
    <scope>NUCLEOTIDE SEQUENCE [LARGE SCALE GENOMIC DNA]</scope>
    <source>
        <strain evidence="5 6">DSM 27648</strain>
    </source>
</reference>
<proteinExistence type="inferred from homology"/>
<dbReference type="InterPro" id="IPR050530">
    <property type="entry name" value="GvpA"/>
</dbReference>
<protein>
    <submittedName>
        <fullName evidence="5">Putative gas vesicle synthesis protein</fullName>
    </submittedName>
</protein>
<dbReference type="STRING" id="1391654.AKJ09_01667"/>
<name>A0A0K1PN98_9BACT</name>
<dbReference type="AlphaFoldDB" id="A0A0K1PN98"/>
<evidence type="ECO:0000313" key="5">
    <source>
        <dbReference type="EMBL" id="AKU95003.1"/>
    </source>
</evidence>
<organism evidence="5 6">
    <name type="scientific">Labilithrix luteola</name>
    <dbReference type="NCBI Taxonomy" id="1391654"/>
    <lineage>
        <taxon>Bacteria</taxon>
        <taxon>Pseudomonadati</taxon>
        <taxon>Myxococcota</taxon>
        <taxon>Polyangia</taxon>
        <taxon>Polyangiales</taxon>
        <taxon>Labilitrichaceae</taxon>
        <taxon>Labilithrix</taxon>
    </lineage>
</organism>
<comment type="similarity">
    <text evidence="3">Belongs to the gas vesicle GvpA family.</text>
</comment>
<dbReference type="KEGG" id="llu:AKJ09_01667"/>
<sequence>MDVLDRVLDKGLVIAGDIKISLAEVELLTIRIRLIICSLDKAQEVGLDWWKTDPHLSSGQAPLLTENESLREEIEILQHKLAELEEKVVQRPKPMASGEATARRPPSLTGAPARAGAPVRPEVPRGTGAAKLPPK</sequence>
<accession>A0A0K1PN98</accession>
<dbReference type="GO" id="GO:0005198">
    <property type="term" value="F:structural molecule activity"/>
    <property type="evidence" value="ECO:0007669"/>
    <property type="project" value="InterPro"/>
</dbReference>
<dbReference type="InterPro" id="IPR000638">
    <property type="entry name" value="Gas-vesicle_GvpA-like"/>
</dbReference>
<keyword evidence="6" id="KW-1185">Reference proteome</keyword>
<feature type="compositionally biased region" description="Low complexity" evidence="4">
    <location>
        <begin position="110"/>
        <end position="120"/>
    </location>
</feature>
<dbReference type="GO" id="GO:0012506">
    <property type="term" value="C:vesicle membrane"/>
    <property type="evidence" value="ECO:0007669"/>
    <property type="project" value="InterPro"/>
</dbReference>
<dbReference type="Proteomes" id="UP000064967">
    <property type="component" value="Chromosome"/>
</dbReference>
<feature type="region of interest" description="Disordered" evidence="4">
    <location>
        <begin position="88"/>
        <end position="135"/>
    </location>
</feature>
<dbReference type="GO" id="GO:0031411">
    <property type="term" value="C:gas vesicle"/>
    <property type="evidence" value="ECO:0007669"/>
    <property type="project" value="UniProtKB-SubCell"/>
</dbReference>
<evidence type="ECO:0000256" key="3">
    <source>
        <dbReference type="ARBA" id="ARBA00035646"/>
    </source>
</evidence>
<gene>
    <name evidence="5" type="ORF">AKJ09_01667</name>
</gene>
<evidence type="ECO:0000256" key="2">
    <source>
        <dbReference type="ARBA" id="ARBA00035108"/>
    </source>
</evidence>
<dbReference type="Pfam" id="PF00741">
    <property type="entry name" value="Gas_vesicle"/>
    <property type="match status" value="1"/>
</dbReference>
<keyword evidence="1" id="KW-0304">Gas vesicle</keyword>
<evidence type="ECO:0000256" key="4">
    <source>
        <dbReference type="SAM" id="MobiDB-lite"/>
    </source>
</evidence>
<evidence type="ECO:0000313" key="6">
    <source>
        <dbReference type="Proteomes" id="UP000064967"/>
    </source>
</evidence>
<evidence type="ECO:0000256" key="1">
    <source>
        <dbReference type="ARBA" id="ARBA00022987"/>
    </source>
</evidence>
<dbReference type="PANTHER" id="PTHR35344">
    <property type="entry name" value="GAS VESICLE STRUCTURAL PROTEIN 2-RELATED"/>
    <property type="match status" value="1"/>
</dbReference>
<dbReference type="EMBL" id="CP012333">
    <property type="protein sequence ID" value="AKU95003.1"/>
    <property type="molecule type" value="Genomic_DNA"/>
</dbReference>
<dbReference type="PANTHER" id="PTHR35344:SF4">
    <property type="entry name" value="GAS VESICLE PROTEIN A1"/>
    <property type="match status" value="1"/>
</dbReference>